<keyword evidence="2 10" id="KW-0444">Lipid biosynthesis</keyword>
<keyword evidence="11" id="KW-0012">Acyltransferase</keyword>
<comment type="function">
    <text evidence="10">Catalyzes the transfer of an acyl group from acyl-phosphate (acyl-PO(4)) to glycerol-3-phosphate (G3P) to form lysophosphatidic acid (LPA). This enzyme utilizes acyl-phosphate as fatty acyl donor, but not acyl-CoA or acyl-ACP.</text>
</comment>
<feature type="transmembrane region" description="Helical" evidence="10">
    <location>
        <begin position="52"/>
        <end position="74"/>
    </location>
</feature>
<dbReference type="PANTHER" id="PTHR30309:SF0">
    <property type="entry name" value="GLYCEROL-3-PHOSPHATE ACYLTRANSFERASE-RELATED"/>
    <property type="match status" value="1"/>
</dbReference>
<evidence type="ECO:0000256" key="8">
    <source>
        <dbReference type="ARBA" id="ARBA00023209"/>
    </source>
</evidence>
<evidence type="ECO:0000313" key="11">
    <source>
        <dbReference type="EMBL" id="SHM21809.1"/>
    </source>
</evidence>
<evidence type="ECO:0000256" key="10">
    <source>
        <dbReference type="HAMAP-Rule" id="MF_01043"/>
    </source>
</evidence>
<comment type="similarity">
    <text evidence="10">Belongs to the PlsY family.</text>
</comment>
<dbReference type="UniPathway" id="UPA00085"/>
<evidence type="ECO:0000256" key="4">
    <source>
        <dbReference type="ARBA" id="ARBA00022692"/>
    </source>
</evidence>
<dbReference type="GO" id="GO:0005886">
    <property type="term" value="C:plasma membrane"/>
    <property type="evidence" value="ECO:0007669"/>
    <property type="project" value="UniProtKB-SubCell"/>
</dbReference>
<evidence type="ECO:0000313" key="12">
    <source>
        <dbReference type="Proteomes" id="UP000184038"/>
    </source>
</evidence>
<keyword evidence="12" id="KW-1185">Reference proteome</keyword>
<name>A0A1M7H0X9_9FIRM</name>
<keyword evidence="8 10" id="KW-0594">Phospholipid biosynthesis</keyword>
<proteinExistence type="inferred from homology"/>
<feature type="transmembrane region" description="Helical" evidence="10">
    <location>
        <begin position="169"/>
        <end position="185"/>
    </location>
</feature>
<organism evidence="11 12">
    <name type="scientific">Anaerosporobacter mobilis DSM 15930</name>
    <dbReference type="NCBI Taxonomy" id="1120996"/>
    <lineage>
        <taxon>Bacteria</taxon>
        <taxon>Bacillati</taxon>
        <taxon>Bacillota</taxon>
        <taxon>Clostridia</taxon>
        <taxon>Lachnospirales</taxon>
        <taxon>Lachnospiraceae</taxon>
        <taxon>Anaerosporobacter</taxon>
    </lineage>
</organism>
<sequence>MIDILICLCIGYACGCISTGYIVGKANNIDIRNYGSGNAGTTNAIRTLGVKAGAITFLGDAFKALIPILIIRLFLFQNSAMESQLLALYTGLGVILGHNYPFWLHFKGGKGIAATGGVILAFDWRVALVALCGFVIITAVTRYVSLGSLLVSIIFPIGVVLFYRNNPQFLHMLIVSCFFTVSAFYKHNGNIKRLLNGTENKLGQKVDVK</sequence>
<evidence type="ECO:0000256" key="6">
    <source>
        <dbReference type="ARBA" id="ARBA00023098"/>
    </source>
</evidence>
<dbReference type="Pfam" id="PF02660">
    <property type="entry name" value="G3P_acyltransf"/>
    <property type="match status" value="1"/>
</dbReference>
<evidence type="ECO:0000256" key="3">
    <source>
        <dbReference type="ARBA" id="ARBA00022679"/>
    </source>
</evidence>
<feature type="transmembrane region" description="Helical" evidence="10">
    <location>
        <begin position="86"/>
        <end position="106"/>
    </location>
</feature>
<evidence type="ECO:0000256" key="2">
    <source>
        <dbReference type="ARBA" id="ARBA00022516"/>
    </source>
</evidence>
<reference evidence="11 12" key="1">
    <citation type="submission" date="2016-11" db="EMBL/GenBank/DDBJ databases">
        <authorList>
            <person name="Jaros S."/>
            <person name="Januszkiewicz K."/>
            <person name="Wedrychowicz H."/>
        </authorList>
    </citation>
    <scope>NUCLEOTIDE SEQUENCE [LARGE SCALE GENOMIC DNA]</scope>
    <source>
        <strain evidence="11 12">DSM 15930</strain>
    </source>
</reference>
<dbReference type="HAMAP" id="MF_01043">
    <property type="entry name" value="PlsY"/>
    <property type="match status" value="1"/>
</dbReference>
<dbReference type="SMART" id="SM01207">
    <property type="entry name" value="G3P_acyltransf"/>
    <property type="match status" value="1"/>
</dbReference>
<keyword evidence="3 10" id="KW-0808">Transferase</keyword>
<feature type="transmembrane region" description="Helical" evidence="10">
    <location>
        <begin position="112"/>
        <end position="136"/>
    </location>
</feature>
<dbReference type="InterPro" id="IPR003811">
    <property type="entry name" value="G3P_acylTferase_PlsY"/>
</dbReference>
<keyword evidence="5 10" id="KW-1133">Transmembrane helix</keyword>
<comment type="catalytic activity">
    <reaction evidence="10">
        <text>an acyl phosphate + sn-glycerol 3-phosphate = a 1-acyl-sn-glycero-3-phosphate + phosphate</text>
        <dbReference type="Rhea" id="RHEA:34075"/>
        <dbReference type="ChEBI" id="CHEBI:43474"/>
        <dbReference type="ChEBI" id="CHEBI:57597"/>
        <dbReference type="ChEBI" id="CHEBI:57970"/>
        <dbReference type="ChEBI" id="CHEBI:59918"/>
        <dbReference type="EC" id="2.3.1.275"/>
    </reaction>
</comment>
<keyword evidence="6 10" id="KW-0443">Lipid metabolism</keyword>
<comment type="subunit">
    <text evidence="10">Probably interacts with PlsX.</text>
</comment>
<keyword evidence="1 10" id="KW-1003">Cell membrane</keyword>
<dbReference type="GO" id="GO:0043772">
    <property type="term" value="F:acyl-phosphate glycerol-3-phosphate acyltransferase activity"/>
    <property type="evidence" value="ECO:0007669"/>
    <property type="project" value="UniProtKB-UniRule"/>
</dbReference>
<keyword evidence="4 10" id="KW-0812">Transmembrane</keyword>
<dbReference type="STRING" id="1120996.SAMN02746066_01214"/>
<evidence type="ECO:0000256" key="9">
    <source>
        <dbReference type="ARBA" id="ARBA00023264"/>
    </source>
</evidence>
<dbReference type="AlphaFoldDB" id="A0A1M7H0X9"/>
<comment type="subcellular location">
    <subcellularLocation>
        <location evidence="10">Cell membrane</location>
        <topology evidence="10">Multi-pass membrane protein</topology>
    </subcellularLocation>
</comment>
<evidence type="ECO:0000256" key="7">
    <source>
        <dbReference type="ARBA" id="ARBA00023136"/>
    </source>
</evidence>
<accession>A0A1M7H0X9</accession>
<dbReference type="Proteomes" id="UP000184038">
    <property type="component" value="Unassembled WGS sequence"/>
</dbReference>
<dbReference type="EMBL" id="FRCP01000007">
    <property type="protein sequence ID" value="SHM21809.1"/>
    <property type="molecule type" value="Genomic_DNA"/>
</dbReference>
<keyword evidence="9 10" id="KW-1208">Phospholipid metabolism</keyword>
<feature type="transmembrane region" description="Helical" evidence="10">
    <location>
        <begin position="143"/>
        <end position="163"/>
    </location>
</feature>
<gene>
    <name evidence="10" type="primary">plsY</name>
    <name evidence="11" type="ORF">SAMN02746066_01214</name>
</gene>
<dbReference type="NCBIfam" id="TIGR00023">
    <property type="entry name" value="glycerol-3-phosphate 1-O-acyltransferase PlsY"/>
    <property type="match status" value="1"/>
</dbReference>
<comment type="pathway">
    <text evidence="10">Lipid metabolism; phospholipid metabolism.</text>
</comment>
<evidence type="ECO:0000256" key="5">
    <source>
        <dbReference type="ARBA" id="ARBA00022989"/>
    </source>
</evidence>
<evidence type="ECO:0000256" key="1">
    <source>
        <dbReference type="ARBA" id="ARBA00022475"/>
    </source>
</evidence>
<keyword evidence="7 10" id="KW-0472">Membrane</keyword>
<protein>
    <recommendedName>
        <fullName evidence="10">Glycerol-3-phosphate acyltransferase</fullName>
    </recommendedName>
    <alternativeName>
        <fullName evidence="10">Acyl-PO4 G3P acyltransferase</fullName>
    </alternativeName>
    <alternativeName>
        <fullName evidence="10">Acyl-phosphate--glycerol-3-phosphate acyltransferase</fullName>
    </alternativeName>
    <alternativeName>
        <fullName evidence="10">G3P acyltransferase</fullName>
        <shortName evidence="10">GPAT</shortName>
        <ecNumber evidence="10">2.3.1.275</ecNumber>
    </alternativeName>
    <alternativeName>
        <fullName evidence="10">Lysophosphatidic acid synthase</fullName>
        <shortName evidence="10">LPA synthase</shortName>
    </alternativeName>
</protein>
<dbReference type="PANTHER" id="PTHR30309">
    <property type="entry name" value="INNER MEMBRANE PROTEIN YGIH"/>
    <property type="match status" value="1"/>
</dbReference>
<dbReference type="GO" id="GO:0008654">
    <property type="term" value="P:phospholipid biosynthetic process"/>
    <property type="evidence" value="ECO:0007669"/>
    <property type="project" value="UniProtKB-UniRule"/>
</dbReference>
<dbReference type="EC" id="2.3.1.275" evidence="10"/>